<accession>A0ABP0YEF6</accession>
<reference evidence="4 5" key="1">
    <citation type="submission" date="2024-03" db="EMBL/GenBank/DDBJ databases">
        <authorList>
            <person name="Gkanogiannis A."/>
            <person name="Becerra Lopez-Lavalle L."/>
        </authorList>
    </citation>
    <scope>NUCLEOTIDE SEQUENCE [LARGE SCALE GENOMIC DNA]</scope>
</reference>
<dbReference type="PANTHER" id="PTHR33098">
    <property type="entry name" value="COTTON FIBER (DUF761)"/>
    <property type="match status" value="1"/>
</dbReference>
<evidence type="ECO:0000256" key="2">
    <source>
        <dbReference type="SAM" id="Phobius"/>
    </source>
</evidence>
<organism evidence="4 5">
    <name type="scientific">Citrullus colocynthis</name>
    <name type="common">colocynth</name>
    <dbReference type="NCBI Taxonomy" id="252529"/>
    <lineage>
        <taxon>Eukaryota</taxon>
        <taxon>Viridiplantae</taxon>
        <taxon>Streptophyta</taxon>
        <taxon>Embryophyta</taxon>
        <taxon>Tracheophyta</taxon>
        <taxon>Spermatophyta</taxon>
        <taxon>Magnoliopsida</taxon>
        <taxon>eudicotyledons</taxon>
        <taxon>Gunneridae</taxon>
        <taxon>Pentapetalae</taxon>
        <taxon>rosids</taxon>
        <taxon>fabids</taxon>
        <taxon>Cucurbitales</taxon>
        <taxon>Cucurbitaceae</taxon>
        <taxon>Benincaseae</taxon>
        <taxon>Citrullus</taxon>
    </lineage>
</organism>
<feature type="domain" description="DUF4408" evidence="3">
    <location>
        <begin position="11"/>
        <end position="40"/>
    </location>
</feature>
<dbReference type="Proteomes" id="UP001642487">
    <property type="component" value="Chromosome 3"/>
</dbReference>
<dbReference type="InterPro" id="IPR025520">
    <property type="entry name" value="DUF4408"/>
</dbReference>
<feature type="compositionally biased region" description="Acidic residues" evidence="1">
    <location>
        <begin position="260"/>
        <end position="271"/>
    </location>
</feature>
<evidence type="ECO:0000313" key="4">
    <source>
        <dbReference type="EMBL" id="CAK9317363.1"/>
    </source>
</evidence>
<dbReference type="Pfam" id="PF05553">
    <property type="entry name" value="DUF761"/>
    <property type="match status" value="1"/>
</dbReference>
<sequence>MFAESVSSTLSIWTSVNSWFTPTVLFVVLNLVIGTIAIASNLGGPQRPNQRHPSHPDHPHYLHRSPSVLQRLKSINPYAYRSEEPATVFEKPPGIDTHYANYEHPQLVRSPSVLQRFKFSFSAYKPEESFQSPPPEPVFEKSHGIDTHSANYQHPQLVRSPSMLQRLKFSFSGYKPDDSFQSPPPVTHFQKSPGVDTHYANYEHPQLVRSPSMLQRLKLNFYGYKSEESFQSPPPPVPAVQKVEEVQIRRREDESKRVEEEEDEEMDGDQEPTMDEVYSKLHGDHFSRSKSDTMPTAGEFRTKLSKKMKKSASSKSAFSHFEADEIVESRRPATVKEGREKMTEIDDEVDAKADDFINKFKQQLKLQRLESILKYKEMVGRGNAK</sequence>
<feature type="compositionally biased region" description="Basic and acidic residues" evidence="1">
    <location>
        <begin position="248"/>
        <end position="259"/>
    </location>
</feature>
<keyword evidence="2" id="KW-1133">Transmembrane helix</keyword>
<feature type="region of interest" description="Disordered" evidence="1">
    <location>
        <begin position="248"/>
        <end position="271"/>
    </location>
</feature>
<evidence type="ECO:0000256" key="1">
    <source>
        <dbReference type="SAM" id="MobiDB-lite"/>
    </source>
</evidence>
<feature type="transmembrane region" description="Helical" evidence="2">
    <location>
        <begin position="20"/>
        <end position="42"/>
    </location>
</feature>
<gene>
    <name evidence="4" type="ORF">CITCOLO1_LOCUS9266</name>
</gene>
<evidence type="ECO:0000313" key="5">
    <source>
        <dbReference type="Proteomes" id="UP001642487"/>
    </source>
</evidence>
<dbReference type="EMBL" id="OZ021737">
    <property type="protein sequence ID" value="CAK9317363.1"/>
    <property type="molecule type" value="Genomic_DNA"/>
</dbReference>
<dbReference type="Pfam" id="PF14364">
    <property type="entry name" value="DUF4408"/>
    <property type="match status" value="1"/>
</dbReference>
<keyword evidence="2" id="KW-0812">Transmembrane</keyword>
<dbReference type="PANTHER" id="PTHR33098:SF53">
    <property type="entry name" value="OS05G0540900 PROTEIN"/>
    <property type="match status" value="1"/>
</dbReference>
<evidence type="ECO:0000259" key="3">
    <source>
        <dbReference type="Pfam" id="PF14364"/>
    </source>
</evidence>
<dbReference type="InterPro" id="IPR008480">
    <property type="entry name" value="DUF761_pln"/>
</dbReference>
<keyword evidence="5" id="KW-1185">Reference proteome</keyword>
<keyword evidence="2" id="KW-0472">Membrane</keyword>
<protein>
    <recommendedName>
        <fullName evidence="3">DUF4408 domain-containing protein</fullName>
    </recommendedName>
</protein>
<feature type="region of interest" description="Disordered" evidence="1">
    <location>
        <begin position="44"/>
        <end position="63"/>
    </location>
</feature>
<proteinExistence type="predicted"/>
<name>A0ABP0YEF6_9ROSI</name>